<keyword evidence="2" id="KW-1185">Reference proteome</keyword>
<evidence type="ECO:0000313" key="2">
    <source>
        <dbReference type="Proteomes" id="UP001297272"/>
    </source>
</evidence>
<dbReference type="Proteomes" id="UP001297272">
    <property type="component" value="Unassembled WGS sequence"/>
</dbReference>
<organism evidence="1 2">
    <name type="scientific">Tianweitania aestuarii</name>
    <dbReference type="NCBI Taxonomy" id="2814886"/>
    <lineage>
        <taxon>Bacteria</taxon>
        <taxon>Pseudomonadati</taxon>
        <taxon>Pseudomonadota</taxon>
        <taxon>Alphaproteobacteria</taxon>
        <taxon>Hyphomicrobiales</taxon>
        <taxon>Phyllobacteriaceae</taxon>
        <taxon>Tianweitania</taxon>
    </lineage>
</organism>
<reference evidence="1 2" key="1">
    <citation type="submission" date="2021-03" db="EMBL/GenBank/DDBJ databases">
        <title>Tianweitania aestuarii sp. nov., isolated from a tidal flat.</title>
        <authorList>
            <person name="Park S."/>
            <person name="Yoon J.-H."/>
        </authorList>
    </citation>
    <scope>NUCLEOTIDE SEQUENCE [LARGE SCALE GENOMIC DNA]</scope>
    <source>
        <strain evidence="1 2">BSSL-BM11</strain>
    </source>
</reference>
<name>A0ABS5RQA5_9HYPH</name>
<proteinExistence type="predicted"/>
<evidence type="ECO:0008006" key="3">
    <source>
        <dbReference type="Google" id="ProtNLM"/>
    </source>
</evidence>
<protein>
    <recommendedName>
        <fullName evidence="3">DUF1127 domain-containing protein</fullName>
    </recommendedName>
</protein>
<dbReference type="EMBL" id="JAFMNX010000001">
    <property type="protein sequence ID" value="MBS9719218.1"/>
    <property type="molecule type" value="Genomic_DNA"/>
</dbReference>
<accession>A0ABS5RQA5</accession>
<comment type="caution">
    <text evidence="1">The sequence shown here is derived from an EMBL/GenBank/DDBJ whole genome shotgun (WGS) entry which is preliminary data.</text>
</comment>
<evidence type="ECO:0000313" key="1">
    <source>
        <dbReference type="EMBL" id="MBS9719218.1"/>
    </source>
</evidence>
<gene>
    <name evidence="1" type="ORF">JYU29_00785</name>
</gene>
<sequence>MSKNQPRSTFADLLGILGSAISAAAAEENGRSARPQDLRRLGIDPTEFRKIRRF</sequence>
<dbReference type="RefSeq" id="WP_213982892.1">
    <property type="nucleotide sequence ID" value="NZ_JAFMNX010000001.1"/>
</dbReference>